<sequence>MAGQSFAHRLRFGTWDEYEDERKPPKRGGHGPAIIST</sequence>
<name>A0A286RC30_9BACT</name>
<gene>
    <name evidence="2" type="ORF">THTE_0921</name>
</gene>
<dbReference type="Proteomes" id="UP000215086">
    <property type="component" value="Chromosome"/>
</dbReference>
<feature type="region of interest" description="Disordered" evidence="1">
    <location>
        <begin position="13"/>
        <end position="37"/>
    </location>
</feature>
<reference evidence="2 3" key="1">
    <citation type="journal article" name="Front. Microbiol.">
        <title>Sugar Metabolism of the First Thermophilic Planctomycete Thermogutta terrifontis: Comparative Genomic and Transcriptomic Approaches.</title>
        <authorList>
            <person name="Elcheninov A.G."/>
            <person name="Menzel P."/>
            <person name="Gudbergsdottir S.R."/>
            <person name="Slesarev A.I."/>
            <person name="Kadnikov V.V."/>
            <person name="Krogh A."/>
            <person name="Bonch-Osmolovskaya E.A."/>
            <person name="Peng X."/>
            <person name="Kublanov I.V."/>
        </authorList>
    </citation>
    <scope>NUCLEOTIDE SEQUENCE [LARGE SCALE GENOMIC DNA]</scope>
    <source>
        <strain evidence="2 3">R1</strain>
    </source>
</reference>
<evidence type="ECO:0000313" key="2">
    <source>
        <dbReference type="EMBL" id="ASV73523.1"/>
    </source>
</evidence>
<proteinExistence type="predicted"/>
<keyword evidence="3" id="KW-1185">Reference proteome</keyword>
<organism evidence="2 3">
    <name type="scientific">Thermogutta terrifontis</name>
    <dbReference type="NCBI Taxonomy" id="1331910"/>
    <lineage>
        <taxon>Bacteria</taxon>
        <taxon>Pseudomonadati</taxon>
        <taxon>Planctomycetota</taxon>
        <taxon>Planctomycetia</taxon>
        <taxon>Pirellulales</taxon>
        <taxon>Thermoguttaceae</taxon>
        <taxon>Thermogutta</taxon>
    </lineage>
</organism>
<accession>A0A286RC30</accession>
<evidence type="ECO:0000313" key="3">
    <source>
        <dbReference type="Proteomes" id="UP000215086"/>
    </source>
</evidence>
<dbReference type="EMBL" id="CP018477">
    <property type="protein sequence ID" value="ASV73523.1"/>
    <property type="molecule type" value="Genomic_DNA"/>
</dbReference>
<evidence type="ECO:0000256" key="1">
    <source>
        <dbReference type="SAM" id="MobiDB-lite"/>
    </source>
</evidence>
<protein>
    <submittedName>
        <fullName evidence="2">Uncharacterized protein</fullName>
    </submittedName>
</protein>
<dbReference type="AlphaFoldDB" id="A0A286RC30"/>
<dbReference type="KEGG" id="ttf:THTE_0921"/>